<reference evidence="2" key="2">
    <citation type="submission" date="2021-01" db="EMBL/GenBank/DDBJ databases">
        <authorList>
            <person name="Schikora-Tamarit M.A."/>
        </authorList>
    </citation>
    <scope>NUCLEOTIDE SEQUENCE</scope>
    <source>
        <strain evidence="2">CBS2887</strain>
    </source>
</reference>
<gene>
    <name evidence="2" type="ORF">WICPIJ_006638</name>
</gene>
<proteinExistence type="predicted"/>
<dbReference type="EMBL" id="JAEUBG010003720">
    <property type="protein sequence ID" value="KAH3682400.1"/>
    <property type="molecule type" value="Genomic_DNA"/>
</dbReference>
<keyword evidence="3" id="KW-1185">Reference proteome</keyword>
<dbReference type="Proteomes" id="UP000774326">
    <property type="component" value="Unassembled WGS sequence"/>
</dbReference>
<organism evidence="2 3">
    <name type="scientific">Wickerhamomyces pijperi</name>
    <name type="common">Yeast</name>
    <name type="synonym">Pichia pijperi</name>
    <dbReference type="NCBI Taxonomy" id="599730"/>
    <lineage>
        <taxon>Eukaryota</taxon>
        <taxon>Fungi</taxon>
        <taxon>Dikarya</taxon>
        <taxon>Ascomycota</taxon>
        <taxon>Saccharomycotina</taxon>
        <taxon>Saccharomycetes</taxon>
        <taxon>Phaffomycetales</taxon>
        <taxon>Wickerhamomycetaceae</taxon>
        <taxon>Wickerhamomyces</taxon>
    </lineage>
</organism>
<sequence length="93" mass="10412">MEFKFLLLLTLKVSKWVTSKPSKVSRAVSEITKESILVIPVFNWMESKAGKVTKLMEPTADKAGKAKVVKMVKAFNLNSSEMEPKELAVKEVN</sequence>
<evidence type="ECO:0000313" key="3">
    <source>
        <dbReference type="Proteomes" id="UP000774326"/>
    </source>
</evidence>
<evidence type="ECO:0000313" key="2">
    <source>
        <dbReference type="EMBL" id="KAH3682400.1"/>
    </source>
</evidence>
<feature type="signal peptide" evidence="1">
    <location>
        <begin position="1"/>
        <end position="19"/>
    </location>
</feature>
<name>A0A9P8TKU4_WICPI</name>
<protein>
    <submittedName>
        <fullName evidence="2">Uncharacterized protein</fullName>
    </submittedName>
</protein>
<dbReference type="OrthoDB" id="10634074at2759"/>
<comment type="caution">
    <text evidence="2">The sequence shown here is derived from an EMBL/GenBank/DDBJ whole genome shotgun (WGS) entry which is preliminary data.</text>
</comment>
<evidence type="ECO:0000256" key="1">
    <source>
        <dbReference type="SAM" id="SignalP"/>
    </source>
</evidence>
<keyword evidence="1" id="KW-0732">Signal</keyword>
<reference evidence="2" key="1">
    <citation type="journal article" date="2021" name="Open Biol.">
        <title>Shared evolutionary footprints suggest mitochondrial oxidative damage underlies multiple complex I losses in fungi.</title>
        <authorList>
            <person name="Schikora-Tamarit M.A."/>
            <person name="Marcet-Houben M."/>
            <person name="Nosek J."/>
            <person name="Gabaldon T."/>
        </authorList>
    </citation>
    <scope>NUCLEOTIDE SEQUENCE</scope>
    <source>
        <strain evidence="2">CBS2887</strain>
    </source>
</reference>
<dbReference type="AlphaFoldDB" id="A0A9P8TKU4"/>
<accession>A0A9P8TKU4</accession>
<feature type="chain" id="PRO_5040398655" evidence="1">
    <location>
        <begin position="20"/>
        <end position="93"/>
    </location>
</feature>